<proteinExistence type="predicted"/>
<name>A0AAV2A0B1_9ARAC</name>
<dbReference type="Proteomes" id="UP001497382">
    <property type="component" value="Unassembled WGS sequence"/>
</dbReference>
<keyword evidence="2" id="KW-1185">Reference proteome</keyword>
<sequence>MTLYYKVYEQGKNVHDIDCDLGSFMMEVLSDARNLYVALVRHQLNITVTPKAALYISEIAIGKRNNVNE</sequence>
<evidence type="ECO:0000313" key="2">
    <source>
        <dbReference type="Proteomes" id="UP001497382"/>
    </source>
</evidence>
<gene>
    <name evidence="1" type="ORF">LARSCL_LOCUS8546</name>
</gene>
<dbReference type="AlphaFoldDB" id="A0AAV2A0B1"/>
<reference evidence="1 2" key="1">
    <citation type="submission" date="2024-04" db="EMBL/GenBank/DDBJ databases">
        <authorList>
            <person name="Rising A."/>
            <person name="Reimegard J."/>
            <person name="Sonavane S."/>
            <person name="Akerstrom W."/>
            <person name="Nylinder S."/>
            <person name="Hedman E."/>
            <person name="Kallberg Y."/>
        </authorList>
    </citation>
    <scope>NUCLEOTIDE SEQUENCE [LARGE SCALE GENOMIC DNA]</scope>
</reference>
<organism evidence="1 2">
    <name type="scientific">Larinioides sclopetarius</name>
    <dbReference type="NCBI Taxonomy" id="280406"/>
    <lineage>
        <taxon>Eukaryota</taxon>
        <taxon>Metazoa</taxon>
        <taxon>Ecdysozoa</taxon>
        <taxon>Arthropoda</taxon>
        <taxon>Chelicerata</taxon>
        <taxon>Arachnida</taxon>
        <taxon>Araneae</taxon>
        <taxon>Araneomorphae</taxon>
        <taxon>Entelegynae</taxon>
        <taxon>Araneoidea</taxon>
        <taxon>Araneidae</taxon>
        <taxon>Larinioides</taxon>
    </lineage>
</organism>
<accession>A0AAV2A0B1</accession>
<comment type="caution">
    <text evidence="1">The sequence shown here is derived from an EMBL/GenBank/DDBJ whole genome shotgun (WGS) entry which is preliminary data.</text>
</comment>
<evidence type="ECO:0000313" key="1">
    <source>
        <dbReference type="EMBL" id="CAL1276285.1"/>
    </source>
</evidence>
<protein>
    <submittedName>
        <fullName evidence="1">Uncharacterized protein</fullName>
    </submittedName>
</protein>
<dbReference type="EMBL" id="CAXIEN010000092">
    <property type="protein sequence ID" value="CAL1276285.1"/>
    <property type="molecule type" value="Genomic_DNA"/>
</dbReference>